<keyword evidence="2" id="KW-1185">Reference proteome</keyword>
<accession>A0A0J1BC75</accession>
<dbReference type="EMBL" id="LECT01000029">
    <property type="protein sequence ID" value="KLU04240.1"/>
    <property type="molecule type" value="Genomic_DNA"/>
</dbReference>
<name>A0A0J1BC75_RHOIS</name>
<comment type="caution">
    <text evidence="1">The sequence shown here is derived from an EMBL/GenBank/DDBJ whole genome shotgun (WGS) entry which is preliminary data.</text>
</comment>
<reference evidence="1" key="1">
    <citation type="submission" date="2015-05" db="EMBL/GenBank/DDBJ databases">
        <title>Permanent draft genome of Rhodopirellula islandicus K833.</title>
        <authorList>
            <person name="Kizina J."/>
            <person name="Richter M."/>
            <person name="Glockner F.O."/>
            <person name="Harder J."/>
        </authorList>
    </citation>
    <scope>NUCLEOTIDE SEQUENCE [LARGE SCALE GENOMIC DNA]</scope>
    <source>
        <strain evidence="1">K833</strain>
    </source>
</reference>
<evidence type="ECO:0000313" key="2">
    <source>
        <dbReference type="Proteomes" id="UP000036367"/>
    </source>
</evidence>
<sequence>MEVHEGVSLRAARLVEVNHHENHSIMLQVYWFGAWWRW</sequence>
<dbReference type="STRING" id="595434.RISK_003826"/>
<proteinExistence type="predicted"/>
<organism evidence="1 2">
    <name type="scientific">Rhodopirellula islandica</name>
    <dbReference type="NCBI Taxonomy" id="595434"/>
    <lineage>
        <taxon>Bacteria</taxon>
        <taxon>Pseudomonadati</taxon>
        <taxon>Planctomycetota</taxon>
        <taxon>Planctomycetia</taxon>
        <taxon>Pirellulales</taxon>
        <taxon>Pirellulaceae</taxon>
        <taxon>Rhodopirellula</taxon>
    </lineage>
</organism>
<dbReference type="PATRIC" id="fig|595434.4.peg.3631"/>
<protein>
    <submittedName>
        <fullName evidence="1">Uncharacterized protein</fullName>
    </submittedName>
</protein>
<dbReference type="Proteomes" id="UP000036367">
    <property type="component" value="Unassembled WGS sequence"/>
</dbReference>
<evidence type="ECO:0000313" key="1">
    <source>
        <dbReference type="EMBL" id="KLU04240.1"/>
    </source>
</evidence>
<gene>
    <name evidence="1" type="ORF">RISK_003826</name>
</gene>
<dbReference type="AlphaFoldDB" id="A0A0J1BC75"/>